<accession>A0A4C1XHQ8</accession>
<proteinExistence type="predicted"/>
<evidence type="ECO:0000313" key="3">
    <source>
        <dbReference type="Proteomes" id="UP000299102"/>
    </source>
</evidence>
<dbReference type="OrthoDB" id="10066767at2759"/>
<feature type="compositionally biased region" description="Basic and acidic residues" evidence="1">
    <location>
        <begin position="38"/>
        <end position="53"/>
    </location>
</feature>
<organism evidence="2 3">
    <name type="scientific">Eumeta variegata</name>
    <name type="common">Bagworm moth</name>
    <name type="synonym">Eumeta japonica</name>
    <dbReference type="NCBI Taxonomy" id="151549"/>
    <lineage>
        <taxon>Eukaryota</taxon>
        <taxon>Metazoa</taxon>
        <taxon>Ecdysozoa</taxon>
        <taxon>Arthropoda</taxon>
        <taxon>Hexapoda</taxon>
        <taxon>Insecta</taxon>
        <taxon>Pterygota</taxon>
        <taxon>Neoptera</taxon>
        <taxon>Endopterygota</taxon>
        <taxon>Lepidoptera</taxon>
        <taxon>Glossata</taxon>
        <taxon>Ditrysia</taxon>
        <taxon>Tineoidea</taxon>
        <taxon>Psychidae</taxon>
        <taxon>Oiketicinae</taxon>
        <taxon>Eumeta</taxon>
    </lineage>
</organism>
<feature type="compositionally biased region" description="Polar residues" evidence="1">
    <location>
        <begin position="61"/>
        <end position="73"/>
    </location>
</feature>
<comment type="caution">
    <text evidence="2">The sequence shown here is derived from an EMBL/GenBank/DDBJ whole genome shotgun (WGS) entry which is preliminary data.</text>
</comment>
<name>A0A4C1XHQ8_EUMVA</name>
<protein>
    <submittedName>
        <fullName evidence="2">Uncharacterized protein</fullName>
    </submittedName>
</protein>
<gene>
    <name evidence="2" type="ORF">EVAR_95893_1</name>
</gene>
<evidence type="ECO:0000256" key="1">
    <source>
        <dbReference type="SAM" id="MobiDB-lite"/>
    </source>
</evidence>
<reference evidence="2 3" key="1">
    <citation type="journal article" date="2019" name="Commun. Biol.">
        <title>The bagworm genome reveals a unique fibroin gene that provides high tensile strength.</title>
        <authorList>
            <person name="Kono N."/>
            <person name="Nakamura H."/>
            <person name="Ohtoshi R."/>
            <person name="Tomita M."/>
            <person name="Numata K."/>
            <person name="Arakawa K."/>
        </authorList>
    </citation>
    <scope>NUCLEOTIDE SEQUENCE [LARGE SCALE GENOMIC DNA]</scope>
</reference>
<feature type="region of interest" description="Disordered" evidence="1">
    <location>
        <begin position="1"/>
        <end position="107"/>
    </location>
</feature>
<evidence type="ECO:0000313" key="2">
    <source>
        <dbReference type="EMBL" id="GBP62938.1"/>
    </source>
</evidence>
<dbReference type="EMBL" id="BGZK01000854">
    <property type="protein sequence ID" value="GBP62938.1"/>
    <property type="molecule type" value="Genomic_DNA"/>
</dbReference>
<sequence>MEYDNTFTHKYYEYPPQSSSKFVQPPAALVKKLSHASKKSEHARRLAKAREEQVTAPIEIATTSASLPATMSKPNEKPERNDGGVTTSNSQAPPPATKPEPTSKDRKIDLLQLVSPIAEAASAGRPHTTSKYLCELPTFNRSHKDWLAFRSAYIDTASSFSKVENTVRLR</sequence>
<dbReference type="Proteomes" id="UP000299102">
    <property type="component" value="Unassembled WGS sequence"/>
</dbReference>
<dbReference type="AlphaFoldDB" id="A0A4C1XHQ8"/>
<keyword evidence="3" id="KW-1185">Reference proteome</keyword>